<name>A0A5C6SKI8_FUSOC</name>
<comment type="caution">
    <text evidence="1">The sequence shown here is derived from an EMBL/GenBank/DDBJ whole genome shotgun (WGS) entry which is preliminary data.</text>
</comment>
<gene>
    <name evidence="1" type="ORF">FocTR4_00012503</name>
</gene>
<accession>A0A5C6SKI8</accession>
<organism evidence="1 2">
    <name type="scientific">Fusarium oxysporum f. sp. cubense</name>
    <dbReference type="NCBI Taxonomy" id="61366"/>
    <lineage>
        <taxon>Eukaryota</taxon>
        <taxon>Fungi</taxon>
        <taxon>Dikarya</taxon>
        <taxon>Ascomycota</taxon>
        <taxon>Pezizomycotina</taxon>
        <taxon>Sordariomycetes</taxon>
        <taxon>Hypocreomycetidae</taxon>
        <taxon>Hypocreales</taxon>
        <taxon>Nectriaceae</taxon>
        <taxon>Fusarium</taxon>
        <taxon>Fusarium oxysporum species complex</taxon>
    </lineage>
</organism>
<protein>
    <submittedName>
        <fullName evidence="1">Uncharacterized protein</fullName>
    </submittedName>
</protein>
<evidence type="ECO:0000313" key="1">
    <source>
        <dbReference type="EMBL" id="TXB99006.1"/>
    </source>
</evidence>
<dbReference type="EMBL" id="VMNF01000012">
    <property type="protein sequence ID" value="TXB99006.1"/>
    <property type="molecule type" value="Genomic_DNA"/>
</dbReference>
<dbReference type="Proteomes" id="UP000321331">
    <property type="component" value="Unassembled WGS sequence"/>
</dbReference>
<reference evidence="1 2" key="1">
    <citation type="submission" date="2019-07" db="EMBL/GenBank/DDBJ databases">
        <title>The First High-Quality Draft Genome Sequence of the Causal Agent of the Current Panama Disease Epidemic.</title>
        <authorList>
            <person name="Warmington R.J."/>
            <person name="Kay W."/>
            <person name="Jeffries A."/>
            <person name="Bebber D."/>
            <person name="Moore K."/>
            <person name="Studholme D.J."/>
        </authorList>
    </citation>
    <scope>NUCLEOTIDE SEQUENCE [LARGE SCALE GENOMIC DNA]</scope>
    <source>
        <strain evidence="1 2">TR4</strain>
    </source>
</reference>
<evidence type="ECO:0000313" key="2">
    <source>
        <dbReference type="Proteomes" id="UP000321331"/>
    </source>
</evidence>
<proteinExistence type="predicted"/>
<sequence>MHAASETGNILAGCLLQRCRPTRLPADPWAVLFVMTARSVAVGHGRTTKCGCISSVAVLVTNRTVPLSRFATCQQIGLVGLTWRWQKPHDLYRQLARRSGMIDIEPTEKGEWWKQD</sequence>
<dbReference type="AlphaFoldDB" id="A0A5C6SKI8"/>